<feature type="chain" id="PRO_5016892891" evidence="1">
    <location>
        <begin position="26"/>
        <end position="53"/>
    </location>
</feature>
<dbReference type="RefSeq" id="WP_170153390.1">
    <property type="nucleotide sequence ID" value="NZ_QNRK01000038.1"/>
</dbReference>
<evidence type="ECO:0000313" key="2">
    <source>
        <dbReference type="EMBL" id="RBP04665.1"/>
    </source>
</evidence>
<sequence length="53" mass="5429">MPLIVEKAFALALAMSALALAPARAAEDTPDALLTTPVTPQVLAQGAAIRRDS</sequence>
<name>A0A366ET53_9HYPH</name>
<protein>
    <submittedName>
        <fullName evidence="2">Uncharacterized protein</fullName>
    </submittedName>
</protein>
<organism evidence="2 3">
    <name type="scientific">Roseiarcus fermentans</name>
    <dbReference type="NCBI Taxonomy" id="1473586"/>
    <lineage>
        <taxon>Bacteria</taxon>
        <taxon>Pseudomonadati</taxon>
        <taxon>Pseudomonadota</taxon>
        <taxon>Alphaproteobacteria</taxon>
        <taxon>Hyphomicrobiales</taxon>
        <taxon>Roseiarcaceae</taxon>
        <taxon>Roseiarcus</taxon>
    </lineage>
</organism>
<evidence type="ECO:0000313" key="3">
    <source>
        <dbReference type="Proteomes" id="UP000253529"/>
    </source>
</evidence>
<comment type="caution">
    <text evidence="2">The sequence shown here is derived from an EMBL/GenBank/DDBJ whole genome shotgun (WGS) entry which is preliminary data.</text>
</comment>
<keyword evidence="1" id="KW-0732">Signal</keyword>
<dbReference type="Proteomes" id="UP000253529">
    <property type="component" value="Unassembled WGS sequence"/>
</dbReference>
<keyword evidence="3" id="KW-1185">Reference proteome</keyword>
<dbReference type="EMBL" id="QNRK01000038">
    <property type="protein sequence ID" value="RBP04665.1"/>
    <property type="molecule type" value="Genomic_DNA"/>
</dbReference>
<accession>A0A366ET53</accession>
<proteinExistence type="predicted"/>
<feature type="signal peptide" evidence="1">
    <location>
        <begin position="1"/>
        <end position="25"/>
    </location>
</feature>
<dbReference type="AlphaFoldDB" id="A0A366ET53"/>
<evidence type="ECO:0000256" key="1">
    <source>
        <dbReference type="SAM" id="SignalP"/>
    </source>
</evidence>
<gene>
    <name evidence="2" type="ORF">DFR50_13849</name>
</gene>
<reference evidence="2 3" key="1">
    <citation type="submission" date="2018-06" db="EMBL/GenBank/DDBJ databases">
        <title>Genomic Encyclopedia of Type Strains, Phase IV (KMG-IV): sequencing the most valuable type-strain genomes for metagenomic binning, comparative biology and taxonomic classification.</title>
        <authorList>
            <person name="Goeker M."/>
        </authorList>
    </citation>
    <scope>NUCLEOTIDE SEQUENCE [LARGE SCALE GENOMIC DNA]</scope>
    <source>
        <strain evidence="2 3">DSM 24875</strain>
    </source>
</reference>